<name>L0G395_ECHVK</name>
<protein>
    <submittedName>
        <fullName evidence="2">Putative transcriptional regulators containing the CopG/Arc/MetJ DNA-binding domain</fullName>
    </submittedName>
</protein>
<dbReference type="GO" id="GO:0006355">
    <property type="term" value="P:regulation of DNA-templated transcription"/>
    <property type="evidence" value="ECO:0007669"/>
    <property type="project" value="InterPro"/>
</dbReference>
<dbReference type="Gene3D" id="6.10.10.120">
    <property type="entry name" value="Antitoxin ParD1-like"/>
    <property type="match status" value="1"/>
</dbReference>
<gene>
    <name evidence="2" type="ordered locus">Echvi_4526</name>
</gene>
<proteinExistence type="predicted"/>
<evidence type="ECO:0000313" key="2">
    <source>
        <dbReference type="EMBL" id="AGA80699.1"/>
    </source>
</evidence>
<keyword evidence="3" id="KW-1185">Reference proteome</keyword>
<evidence type="ECO:0000256" key="1">
    <source>
        <dbReference type="ARBA" id="ARBA00022649"/>
    </source>
</evidence>
<accession>L0G395</accession>
<dbReference type="eggNOG" id="COG3609">
    <property type="taxonomic scope" value="Bacteria"/>
</dbReference>
<dbReference type="GO" id="GO:0003677">
    <property type="term" value="F:DNA binding"/>
    <property type="evidence" value="ECO:0007669"/>
    <property type="project" value="UniProtKB-KW"/>
</dbReference>
<dbReference type="AlphaFoldDB" id="L0G395"/>
<dbReference type="RefSeq" id="WP_015268221.1">
    <property type="nucleotide sequence ID" value="NC_019904.1"/>
</dbReference>
<dbReference type="Proteomes" id="UP000010796">
    <property type="component" value="Chromosome"/>
</dbReference>
<organism evidence="2 3">
    <name type="scientific">Echinicola vietnamensis (strain DSM 17526 / LMG 23754 / KMM 6221)</name>
    <dbReference type="NCBI Taxonomy" id="926556"/>
    <lineage>
        <taxon>Bacteria</taxon>
        <taxon>Pseudomonadati</taxon>
        <taxon>Bacteroidota</taxon>
        <taxon>Cytophagia</taxon>
        <taxon>Cytophagales</taxon>
        <taxon>Cyclobacteriaceae</taxon>
        <taxon>Echinicola</taxon>
    </lineage>
</organism>
<sequence length="124" mass="14932">MKSFIWPMIFLLRELLAEILTKLQTIWIVYTFLTVYIYTKTTYKMARQTISVNEPNDRWMKQKIEGNEYSSKSELVNDPIRRQREQEEERLWLRKELLKGEESGLSNKSMAEILEEAKRRAKRG</sequence>
<dbReference type="InterPro" id="IPR010985">
    <property type="entry name" value="Ribbon_hlx_hlx"/>
</dbReference>
<dbReference type="KEGG" id="evi:Echvi_4526"/>
<reference evidence="3" key="1">
    <citation type="submission" date="2012-02" db="EMBL/GenBank/DDBJ databases">
        <title>The complete genome of Echinicola vietnamensis DSM 17526.</title>
        <authorList>
            <person name="Lucas S."/>
            <person name="Copeland A."/>
            <person name="Lapidus A."/>
            <person name="Glavina del Rio T."/>
            <person name="Dalin E."/>
            <person name="Tice H."/>
            <person name="Bruce D."/>
            <person name="Goodwin L."/>
            <person name="Pitluck S."/>
            <person name="Peters L."/>
            <person name="Ovchinnikova G."/>
            <person name="Teshima H."/>
            <person name="Kyrpides N."/>
            <person name="Mavromatis K."/>
            <person name="Ivanova N."/>
            <person name="Brettin T."/>
            <person name="Detter J.C."/>
            <person name="Han C."/>
            <person name="Larimer F."/>
            <person name="Land M."/>
            <person name="Hauser L."/>
            <person name="Markowitz V."/>
            <person name="Cheng J.-F."/>
            <person name="Hugenholtz P."/>
            <person name="Woyke T."/>
            <person name="Wu D."/>
            <person name="Brambilla E."/>
            <person name="Klenk H.-P."/>
            <person name="Eisen J.A."/>
        </authorList>
    </citation>
    <scope>NUCLEOTIDE SEQUENCE [LARGE SCALE GENOMIC DNA]</scope>
    <source>
        <strain evidence="3">DSM 17526 / LMG 23754 / KMM 6221</strain>
    </source>
</reference>
<dbReference type="EMBL" id="CP003346">
    <property type="protein sequence ID" value="AGA80699.1"/>
    <property type="molecule type" value="Genomic_DNA"/>
</dbReference>
<dbReference type="PATRIC" id="fig|926556.3.peg.4783"/>
<dbReference type="HOGENOM" id="CLU_2000310_0_0_10"/>
<dbReference type="STRING" id="926556.Echvi_4526"/>
<dbReference type="InterPro" id="IPR038296">
    <property type="entry name" value="ParD_sf"/>
</dbReference>
<dbReference type="SUPFAM" id="SSF47598">
    <property type="entry name" value="Ribbon-helix-helix"/>
    <property type="match status" value="1"/>
</dbReference>
<keyword evidence="2" id="KW-0238">DNA-binding</keyword>
<keyword evidence="1" id="KW-1277">Toxin-antitoxin system</keyword>
<dbReference type="Pfam" id="PF03693">
    <property type="entry name" value="ParD_antitoxin"/>
    <property type="match status" value="1"/>
</dbReference>
<evidence type="ECO:0000313" key="3">
    <source>
        <dbReference type="Proteomes" id="UP000010796"/>
    </source>
</evidence>
<dbReference type="InterPro" id="IPR022789">
    <property type="entry name" value="ParD"/>
</dbReference>